<evidence type="ECO:0000313" key="1">
    <source>
        <dbReference type="EMBL" id="CEK64194.1"/>
    </source>
</evidence>
<sequence>MQKPLHNFDSMGKITIAAGSLHKIMSAIDLTKARIAFVNFDIWNLSSIKLRIDHHQIACT</sequence>
<accession>A0A0B6Z6C3</accession>
<protein>
    <submittedName>
        <fullName evidence="1">Uncharacterized protein</fullName>
    </submittedName>
</protein>
<dbReference type="AlphaFoldDB" id="A0A0B6Z6C3"/>
<proteinExistence type="predicted"/>
<organism evidence="1">
    <name type="scientific">Arion vulgaris</name>
    <dbReference type="NCBI Taxonomy" id="1028688"/>
    <lineage>
        <taxon>Eukaryota</taxon>
        <taxon>Metazoa</taxon>
        <taxon>Spiralia</taxon>
        <taxon>Lophotrochozoa</taxon>
        <taxon>Mollusca</taxon>
        <taxon>Gastropoda</taxon>
        <taxon>Heterobranchia</taxon>
        <taxon>Euthyneura</taxon>
        <taxon>Panpulmonata</taxon>
        <taxon>Eupulmonata</taxon>
        <taxon>Stylommatophora</taxon>
        <taxon>Helicina</taxon>
        <taxon>Arionoidea</taxon>
        <taxon>Arionidae</taxon>
        <taxon>Arion</taxon>
    </lineage>
</organism>
<reference evidence="1" key="1">
    <citation type="submission" date="2014-12" db="EMBL/GenBank/DDBJ databases">
        <title>Insight into the proteome of Arion vulgaris.</title>
        <authorList>
            <person name="Aradska J."/>
            <person name="Bulat T."/>
            <person name="Smidak R."/>
            <person name="Sarate P."/>
            <person name="Gangsoo J."/>
            <person name="Sialana F."/>
            <person name="Bilban M."/>
            <person name="Lubec G."/>
        </authorList>
    </citation>
    <scope>NUCLEOTIDE SEQUENCE</scope>
    <source>
        <tissue evidence="1">Skin</tissue>
    </source>
</reference>
<dbReference type="EMBL" id="HACG01017329">
    <property type="protein sequence ID" value="CEK64194.1"/>
    <property type="molecule type" value="Transcribed_RNA"/>
</dbReference>
<gene>
    <name evidence="1" type="primary">ORF50924</name>
</gene>
<name>A0A0B6Z6C3_9EUPU</name>